<comment type="caution">
    <text evidence="1">The sequence shown here is derived from an EMBL/GenBank/DDBJ whole genome shotgun (WGS) entry which is preliminary data.</text>
</comment>
<name>A0ACB9EIL4_ARCLA</name>
<organism evidence="1 2">
    <name type="scientific">Arctium lappa</name>
    <name type="common">Greater burdock</name>
    <name type="synonym">Lappa major</name>
    <dbReference type="NCBI Taxonomy" id="4217"/>
    <lineage>
        <taxon>Eukaryota</taxon>
        <taxon>Viridiplantae</taxon>
        <taxon>Streptophyta</taxon>
        <taxon>Embryophyta</taxon>
        <taxon>Tracheophyta</taxon>
        <taxon>Spermatophyta</taxon>
        <taxon>Magnoliopsida</taxon>
        <taxon>eudicotyledons</taxon>
        <taxon>Gunneridae</taxon>
        <taxon>Pentapetalae</taxon>
        <taxon>asterids</taxon>
        <taxon>campanulids</taxon>
        <taxon>Asterales</taxon>
        <taxon>Asteraceae</taxon>
        <taxon>Carduoideae</taxon>
        <taxon>Cardueae</taxon>
        <taxon>Arctiinae</taxon>
        <taxon>Arctium</taxon>
    </lineage>
</organism>
<keyword evidence="2" id="KW-1185">Reference proteome</keyword>
<dbReference type="Proteomes" id="UP001055879">
    <property type="component" value="Linkage Group LG02"/>
</dbReference>
<reference evidence="1 2" key="2">
    <citation type="journal article" date="2022" name="Mol. Ecol. Resour.">
        <title>The genomes of chicory, endive, great burdock and yacon provide insights into Asteraceae paleo-polyploidization history and plant inulin production.</title>
        <authorList>
            <person name="Fan W."/>
            <person name="Wang S."/>
            <person name="Wang H."/>
            <person name="Wang A."/>
            <person name="Jiang F."/>
            <person name="Liu H."/>
            <person name="Zhao H."/>
            <person name="Xu D."/>
            <person name="Zhang Y."/>
        </authorList>
    </citation>
    <scope>NUCLEOTIDE SEQUENCE [LARGE SCALE GENOMIC DNA]</scope>
    <source>
        <strain evidence="2">cv. Niubang</strain>
    </source>
</reference>
<accession>A0ACB9EIL4</accession>
<sequence>MRKLSTALFKKERNTLLPYKGKDLKRKILTIGSGITKLDSLWNHLRRLKTTLWSMDMVKDMVSKALSKYKQEVEDQAGDRAIPVVVATTEEPTME</sequence>
<gene>
    <name evidence="1" type="ORF">L6452_06336</name>
</gene>
<dbReference type="EMBL" id="CM042048">
    <property type="protein sequence ID" value="KAI3758764.1"/>
    <property type="molecule type" value="Genomic_DNA"/>
</dbReference>
<reference evidence="2" key="1">
    <citation type="journal article" date="2022" name="Mol. Ecol. Resour.">
        <title>The genomes of chicory, endive, great burdock and yacon provide insights into Asteraceae palaeo-polyploidization history and plant inulin production.</title>
        <authorList>
            <person name="Fan W."/>
            <person name="Wang S."/>
            <person name="Wang H."/>
            <person name="Wang A."/>
            <person name="Jiang F."/>
            <person name="Liu H."/>
            <person name="Zhao H."/>
            <person name="Xu D."/>
            <person name="Zhang Y."/>
        </authorList>
    </citation>
    <scope>NUCLEOTIDE SEQUENCE [LARGE SCALE GENOMIC DNA]</scope>
    <source>
        <strain evidence="2">cv. Niubang</strain>
    </source>
</reference>
<proteinExistence type="predicted"/>
<evidence type="ECO:0000313" key="1">
    <source>
        <dbReference type="EMBL" id="KAI3758764.1"/>
    </source>
</evidence>
<evidence type="ECO:0000313" key="2">
    <source>
        <dbReference type="Proteomes" id="UP001055879"/>
    </source>
</evidence>
<protein>
    <submittedName>
        <fullName evidence="1">Uncharacterized protein</fullName>
    </submittedName>
</protein>